<organism evidence="2">
    <name type="scientific">Geladintestivirus 1</name>
    <dbReference type="NCBI Taxonomy" id="3233133"/>
    <lineage>
        <taxon>Viruses</taxon>
        <taxon>Duplodnaviria</taxon>
        <taxon>Heunggongvirae</taxon>
        <taxon>Uroviricota</taxon>
        <taxon>Caudoviricetes</taxon>
        <taxon>Crassvirales</taxon>
    </lineage>
</organism>
<dbReference type="EMBL" id="PP965497">
    <property type="protein sequence ID" value="XCO00337.1"/>
    <property type="molecule type" value="Genomic_DNA"/>
</dbReference>
<sequence length="91" mass="10877">MKRIIENIIISSNLPKNEIITVDNFSQYDWDIYNNDKNKTYIITLYRQFISLETATNLFEGNKEDVIKAIDRYINSVKFYTSRFTLLNELK</sequence>
<proteinExistence type="predicted"/>
<protein>
    <submittedName>
        <fullName evidence="2">Uncharacterized protein</fullName>
    </submittedName>
</protein>
<dbReference type="EMBL" id="PP965499">
    <property type="protein sequence ID" value="XCO00532.1"/>
    <property type="molecule type" value="Genomic_DNA"/>
</dbReference>
<accession>A0AAU8MK19</accession>
<name>A0AAU8MK19_9CAUD</name>
<evidence type="ECO:0000313" key="1">
    <source>
        <dbReference type="EMBL" id="XCO00337.1"/>
    </source>
</evidence>
<reference evidence="2" key="1">
    <citation type="submission" date="2024-06" db="EMBL/GenBank/DDBJ databases">
        <title>Intestivirid acquisition increases across infancy in a wild primate population.</title>
        <authorList>
            <person name="Schneider-Creas I.A."/>
            <person name="Moya I.L."/>
            <person name="Chiou K.L."/>
            <person name="Baniel A."/>
            <person name="Azanaw Haile A."/>
            <person name="Kebede F."/>
            <person name="Abebe B."/>
            <person name="Snyder-Mackler N."/>
            <person name="Varsani A."/>
        </authorList>
    </citation>
    <scope>NUCLEOTIDE SEQUENCE</scope>
    <source>
        <strain evidence="1">Int_RNL_2016_0117_DIX</strain>
        <strain evidence="3">Int_RNL_2017_0546_COW</strain>
        <strain evidence="2">Int_RNL_2018_0945_COW</strain>
    </source>
</reference>
<evidence type="ECO:0000313" key="2">
    <source>
        <dbReference type="EMBL" id="XCO00435.1"/>
    </source>
</evidence>
<dbReference type="EMBL" id="PP965498">
    <property type="protein sequence ID" value="XCO00435.1"/>
    <property type="molecule type" value="Genomic_DNA"/>
</dbReference>
<evidence type="ECO:0000313" key="3">
    <source>
        <dbReference type="EMBL" id="XCO00532.1"/>
    </source>
</evidence>